<gene>
    <name evidence="1" type="ORF">CLIB1444_01S16864</name>
</gene>
<reference evidence="1" key="1">
    <citation type="submission" date="2022-06" db="EMBL/GenBank/DDBJ databases">
        <authorList>
            <person name="Legras J.-L."/>
            <person name="Devillers H."/>
            <person name="Grondin C."/>
        </authorList>
    </citation>
    <scope>NUCLEOTIDE SEQUENCE</scope>
    <source>
        <strain evidence="1">CLIB 1444</strain>
    </source>
</reference>
<evidence type="ECO:0000313" key="1">
    <source>
        <dbReference type="EMBL" id="CAH6718894.1"/>
    </source>
</evidence>
<comment type="caution">
    <text evidence="1">The sequence shown here is derived from an EMBL/GenBank/DDBJ whole genome shotgun (WGS) entry which is preliminary data.</text>
</comment>
<sequence length="236" mass="27397">MRLIQPLRVLRVPIIIPTRTFISTPSLYKPKKGKKHEHLEPLAAQHTLATEDIDLKEIETKFNKILDQFTKKTNEIKLGKSEPQMFDNLKIDIDNTKFKYTDLASTSIKGRNLVITVFDKSNNSKIISAILDSGLNLNPVQDQTNPNQLKIPLPPMTKDFKLQQSKLLKSQFERYKNGSPSLNSIRLDYKKKFDKKMKNKKNDDDVKQFKNFELLHKTSLDKLSEIFKTNEKQLLK</sequence>
<protein>
    <submittedName>
        <fullName evidence="1">Ribosome-recycling factor, mitochondrial</fullName>
    </submittedName>
</protein>
<evidence type="ECO:0000313" key="2">
    <source>
        <dbReference type="Proteomes" id="UP001152531"/>
    </source>
</evidence>
<dbReference type="Proteomes" id="UP001152531">
    <property type="component" value="Unassembled WGS sequence"/>
</dbReference>
<dbReference type="EMBL" id="CALSDN010000001">
    <property type="protein sequence ID" value="CAH6718894.1"/>
    <property type="molecule type" value="Genomic_DNA"/>
</dbReference>
<accession>A0ACA9Y1Q5</accession>
<proteinExistence type="predicted"/>
<keyword evidence="2" id="KW-1185">Reference proteome</keyword>
<organism evidence="1 2">
    <name type="scientific">[Candida] jaroonii</name>
    <dbReference type="NCBI Taxonomy" id="467808"/>
    <lineage>
        <taxon>Eukaryota</taxon>
        <taxon>Fungi</taxon>
        <taxon>Dikarya</taxon>
        <taxon>Ascomycota</taxon>
        <taxon>Saccharomycotina</taxon>
        <taxon>Pichiomycetes</taxon>
        <taxon>Debaryomycetaceae</taxon>
        <taxon>Yamadazyma</taxon>
    </lineage>
</organism>
<name>A0ACA9Y1Q5_9ASCO</name>